<feature type="region of interest" description="Disordered" evidence="1">
    <location>
        <begin position="35"/>
        <end position="67"/>
    </location>
</feature>
<protein>
    <submittedName>
        <fullName evidence="2">Uncharacterized protein</fullName>
    </submittedName>
</protein>
<name>A0A6A5VX06_9PLEO</name>
<sequence length="237" mass="25974">MAVKGWPQLATQPARHLQHLYSWAFLWAAATRTRPSGQRAVPGPVQADRDVPASSPLPITPQRERRPPPVTLAVARRRHPYLHAQIRSQGHPGPGGIKNSPAGTIGPSSSNRRPIRACNHRQTHASLTGDSRPSFLDGWPWLNMSPAYTRAEPDHHQRLFPIPQHRGLHHGATEAAAIGSACGLLRCRWLRLSSSPKNFLSRRPVYPGSMPLPGDSRADQDVPMLIAGPKTCAGYES</sequence>
<dbReference type="EMBL" id="ML977720">
    <property type="protein sequence ID" value="KAF1993209.1"/>
    <property type="molecule type" value="Genomic_DNA"/>
</dbReference>
<evidence type="ECO:0000256" key="1">
    <source>
        <dbReference type="SAM" id="MobiDB-lite"/>
    </source>
</evidence>
<evidence type="ECO:0000313" key="2">
    <source>
        <dbReference type="EMBL" id="KAF1993209.1"/>
    </source>
</evidence>
<dbReference type="AlphaFoldDB" id="A0A6A5VX06"/>
<accession>A0A6A5VX06</accession>
<gene>
    <name evidence="2" type="ORF">P154DRAFT_583033</name>
</gene>
<proteinExistence type="predicted"/>
<organism evidence="2 3">
    <name type="scientific">Amniculicola lignicola CBS 123094</name>
    <dbReference type="NCBI Taxonomy" id="1392246"/>
    <lineage>
        <taxon>Eukaryota</taxon>
        <taxon>Fungi</taxon>
        <taxon>Dikarya</taxon>
        <taxon>Ascomycota</taxon>
        <taxon>Pezizomycotina</taxon>
        <taxon>Dothideomycetes</taxon>
        <taxon>Pleosporomycetidae</taxon>
        <taxon>Pleosporales</taxon>
        <taxon>Amniculicolaceae</taxon>
        <taxon>Amniculicola</taxon>
    </lineage>
</organism>
<reference evidence="2" key="1">
    <citation type="journal article" date="2020" name="Stud. Mycol.">
        <title>101 Dothideomycetes genomes: a test case for predicting lifestyles and emergence of pathogens.</title>
        <authorList>
            <person name="Haridas S."/>
            <person name="Albert R."/>
            <person name="Binder M."/>
            <person name="Bloem J."/>
            <person name="Labutti K."/>
            <person name="Salamov A."/>
            <person name="Andreopoulos B."/>
            <person name="Baker S."/>
            <person name="Barry K."/>
            <person name="Bills G."/>
            <person name="Bluhm B."/>
            <person name="Cannon C."/>
            <person name="Castanera R."/>
            <person name="Culley D."/>
            <person name="Daum C."/>
            <person name="Ezra D."/>
            <person name="Gonzalez J."/>
            <person name="Henrissat B."/>
            <person name="Kuo A."/>
            <person name="Liang C."/>
            <person name="Lipzen A."/>
            <person name="Lutzoni F."/>
            <person name="Magnuson J."/>
            <person name="Mondo S."/>
            <person name="Nolan M."/>
            <person name="Ohm R."/>
            <person name="Pangilinan J."/>
            <person name="Park H.-J."/>
            <person name="Ramirez L."/>
            <person name="Alfaro M."/>
            <person name="Sun H."/>
            <person name="Tritt A."/>
            <person name="Yoshinaga Y."/>
            <person name="Zwiers L.-H."/>
            <person name="Turgeon B."/>
            <person name="Goodwin S."/>
            <person name="Spatafora J."/>
            <person name="Crous P."/>
            <person name="Grigoriev I."/>
        </authorList>
    </citation>
    <scope>NUCLEOTIDE SEQUENCE</scope>
    <source>
        <strain evidence="2">CBS 123094</strain>
    </source>
</reference>
<dbReference type="Proteomes" id="UP000799779">
    <property type="component" value="Unassembled WGS sequence"/>
</dbReference>
<evidence type="ECO:0000313" key="3">
    <source>
        <dbReference type="Proteomes" id="UP000799779"/>
    </source>
</evidence>
<keyword evidence="3" id="KW-1185">Reference proteome</keyword>
<feature type="region of interest" description="Disordered" evidence="1">
    <location>
        <begin position="86"/>
        <end position="113"/>
    </location>
</feature>